<accession>A0A085N4L4</accession>
<dbReference type="PANTHER" id="PTHR11439:SF440">
    <property type="entry name" value="INTEGRASE CATALYTIC DOMAIN-CONTAINING PROTEIN"/>
    <property type="match status" value="1"/>
</dbReference>
<dbReference type="CDD" id="cd09272">
    <property type="entry name" value="RNase_HI_RT_Ty1"/>
    <property type="match status" value="1"/>
</dbReference>
<dbReference type="AlphaFoldDB" id="A0A085N4L4"/>
<dbReference type="PANTHER" id="PTHR11439">
    <property type="entry name" value="GAG-POL-RELATED RETROTRANSPOSON"/>
    <property type="match status" value="1"/>
</dbReference>
<evidence type="ECO:0000313" key="1">
    <source>
        <dbReference type="EMBL" id="KFD64410.1"/>
    </source>
</evidence>
<dbReference type="Proteomes" id="UP000030758">
    <property type="component" value="Unassembled WGS sequence"/>
</dbReference>
<evidence type="ECO:0008006" key="2">
    <source>
        <dbReference type="Google" id="ProtNLM"/>
    </source>
</evidence>
<dbReference type="EMBL" id="KL367556">
    <property type="protein sequence ID" value="KFD64410.1"/>
    <property type="molecule type" value="Genomic_DNA"/>
</dbReference>
<proteinExistence type="predicted"/>
<reference evidence="1" key="1">
    <citation type="journal article" date="2014" name="Nat. Genet.">
        <title>Genome and transcriptome of the porcine whipworm Trichuris suis.</title>
        <authorList>
            <person name="Jex A.R."/>
            <person name="Nejsum P."/>
            <person name="Schwarz E.M."/>
            <person name="Hu L."/>
            <person name="Young N.D."/>
            <person name="Hall R.S."/>
            <person name="Korhonen P.K."/>
            <person name="Liao S."/>
            <person name="Thamsborg S."/>
            <person name="Xia J."/>
            <person name="Xu P."/>
            <person name="Wang S."/>
            <person name="Scheerlinck J.P."/>
            <person name="Hofmann A."/>
            <person name="Sternberg P.W."/>
            <person name="Wang J."/>
            <person name="Gasser R.B."/>
        </authorList>
    </citation>
    <scope>NUCLEOTIDE SEQUENCE [LARGE SCALE GENOMIC DNA]</scope>
    <source>
        <strain evidence="1">DCEP-RM93F</strain>
    </source>
</reference>
<protein>
    <recommendedName>
        <fullName evidence="2">Retrovirus-related Pol polyprotein from transposon TNT 1-94</fullName>
    </recommendedName>
</protein>
<name>A0A085N4L4_9BILA</name>
<sequence>MEAEYIALSDCGRELTWTKELIEQLGFSQLVSLPIPIMCDSQAAIAHANNCVDNARTKHIAIKYHFIRDKVNDGMIKLNYVPSSDNVADILTKSLDRRQHRILNELILGSGGVTI</sequence>
<gene>
    <name evidence="1" type="ORF">M514_23434</name>
</gene>
<organism evidence="1">
    <name type="scientific">Trichuris suis</name>
    <name type="common">pig whipworm</name>
    <dbReference type="NCBI Taxonomy" id="68888"/>
    <lineage>
        <taxon>Eukaryota</taxon>
        <taxon>Metazoa</taxon>
        <taxon>Ecdysozoa</taxon>
        <taxon>Nematoda</taxon>
        <taxon>Enoplea</taxon>
        <taxon>Dorylaimia</taxon>
        <taxon>Trichinellida</taxon>
        <taxon>Trichuridae</taxon>
        <taxon>Trichuris</taxon>
    </lineage>
</organism>